<dbReference type="AlphaFoldDB" id="A0A0F8Y6M2"/>
<organism evidence="6">
    <name type="scientific">marine sediment metagenome</name>
    <dbReference type="NCBI Taxonomy" id="412755"/>
    <lineage>
        <taxon>unclassified sequences</taxon>
        <taxon>metagenomes</taxon>
        <taxon>ecological metagenomes</taxon>
    </lineage>
</organism>
<name>A0A0F8Y6M2_9ZZZZ</name>
<dbReference type="PANTHER" id="PTHR43667">
    <property type="entry name" value="CYCLOPROPANE-FATTY-ACYL-PHOSPHOLIPID SYNTHASE"/>
    <property type="match status" value="1"/>
</dbReference>
<dbReference type="EMBL" id="LAZR01068334">
    <property type="protein sequence ID" value="KKK49834.1"/>
    <property type="molecule type" value="Genomic_DNA"/>
</dbReference>
<protein>
    <recommendedName>
        <fullName evidence="5">Methyltransferase type 12 domain-containing protein</fullName>
    </recommendedName>
</protein>
<feature type="non-terminal residue" evidence="6">
    <location>
        <position position="1"/>
    </location>
</feature>
<keyword evidence="1" id="KW-0489">Methyltransferase</keyword>
<dbReference type="PANTHER" id="PTHR43667:SF1">
    <property type="entry name" value="CYCLOPROPANE-FATTY-ACYL-PHOSPHOLIPID SYNTHASE"/>
    <property type="match status" value="1"/>
</dbReference>
<evidence type="ECO:0000313" key="6">
    <source>
        <dbReference type="EMBL" id="KKK49834.1"/>
    </source>
</evidence>
<reference evidence="6" key="1">
    <citation type="journal article" date="2015" name="Nature">
        <title>Complex archaea that bridge the gap between prokaryotes and eukaryotes.</title>
        <authorList>
            <person name="Spang A."/>
            <person name="Saw J.H."/>
            <person name="Jorgensen S.L."/>
            <person name="Zaremba-Niedzwiedzka K."/>
            <person name="Martijn J."/>
            <person name="Lind A.E."/>
            <person name="van Eijk R."/>
            <person name="Schleper C."/>
            <person name="Guy L."/>
            <person name="Ettema T.J."/>
        </authorList>
    </citation>
    <scope>NUCLEOTIDE SEQUENCE</scope>
</reference>
<evidence type="ECO:0000259" key="5">
    <source>
        <dbReference type="Pfam" id="PF08242"/>
    </source>
</evidence>
<gene>
    <name evidence="6" type="ORF">LCGC14_3131050</name>
</gene>
<dbReference type="GO" id="GO:0032259">
    <property type="term" value="P:methylation"/>
    <property type="evidence" value="ECO:0007669"/>
    <property type="project" value="UniProtKB-KW"/>
</dbReference>
<dbReference type="Gene3D" id="3.40.50.150">
    <property type="entry name" value="Vaccinia Virus protein VP39"/>
    <property type="match status" value="1"/>
</dbReference>
<dbReference type="SUPFAM" id="SSF53335">
    <property type="entry name" value="S-adenosyl-L-methionine-dependent methyltransferases"/>
    <property type="match status" value="1"/>
</dbReference>
<keyword evidence="2" id="KW-0808">Transferase</keyword>
<evidence type="ECO:0000256" key="4">
    <source>
        <dbReference type="ARBA" id="ARBA00023098"/>
    </source>
</evidence>
<evidence type="ECO:0000256" key="2">
    <source>
        <dbReference type="ARBA" id="ARBA00022679"/>
    </source>
</evidence>
<dbReference type="InterPro" id="IPR029063">
    <property type="entry name" value="SAM-dependent_MTases_sf"/>
</dbReference>
<dbReference type="CDD" id="cd02440">
    <property type="entry name" value="AdoMet_MTases"/>
    <property type="match status" value="1"/>
</dbReference>
<dbReference type="Pfam" id="PF08242">
    <property type="entry name" value="Methyltransf_12"/>
    <property type="match status" value="1"/>
</dbReference>
<dbReference type="GO" id="GO:0008168">
    <property type="term" value="F:methyltransferase activity"/>
    <property type="evidence" value="ECO:0007669"/>
    <property type="project" value="UniProtKB-KW"/>
</dbReference>
<sequence length="171" mass="19654">HGLMQLDFLVELGMDPEHSFLDVGCGVGRAARRFVKYLEPGNYTGIDISEKALKYAVELSESEGWADRKPTFLINSDLDLDEKFDFLWAHSVFTHLPDWQIEKMIGNASMIVRRKFAFTYKFAEKPQRSGLKQMQYPPEYFGEIAHNVGLSMEDHPKRWPAGQRTIVLTKA</sequence>
<accession>A0A0F8Y6M2</accession>
<dbReference type="InterPro" id="IPR050723">
    <property type="entry name" value="CFA/CMAS"/>
</dbReference>
<dbReference type="GO" id="GO:0006629">
    <property type="term" value="P:lipid metabolic process"/>
    <property type="evidence" value="ECO:0007669"/>
    <property type="project" value="UniProtKB-KW"/>
</dbReference>
<proteinExistence type="predicted"/>
<keyword evidence="4" id="KW-0443">Lipid metabolism</keyword>
<dbReference type="InterPro" id="IPR013217">
    <property type="entry name" value="Methyltransf_12"/>
</dbReference>
<keyword evidence="3" id="KW-0949">S-adenosyl-L-methionine</keyword>
<evidence type="ECO:0000256" key="3">
    <source>
        <dbReference type="ARBA" id="ARBA00022691"/>
    </source>
</evidence>
<comment type="caution">
    <text evidence="6">The sequence shown here is derived from an EMBL/GenBank/DDBJ whole genome shotgun (WGS) entry which is preliminary data.</text>
</comment>
<evidence type="ECO:0000256" key="1">
    <source>
        <dbReference type="ARBA" id="ARBA00022603"/>
    </source>
</evidence>
<feature type="domain" description="Methyltransferase type 12" evidence="5">
    <location>
        <begin position="21"/>
        <end position="100"/>
    </location>
</feature>